<dbReference type="RefSeq" id="WP_191195066.1">
    <property type="nucleotide sequence ID" value="NZ_JACXYZ010000001.1"/>
</dbReference>
<evidence type="ECO:0008006" key="3">
    <source>
        <dbReference type="Google" id="ProtNLM"/>
    </source>
</evidence>
<sequence>MTGPVQVLVIGFEAPSFSGEVLAELAGLRERGVVRLVDVLLVERGDDGTFEVLDPPAGSDPDLGRIAAEVLGGGGESDGDISLDEAWSLADAVPPGGVAAVALLEHLWAEPLVAAIGRAGGRPLGELWLPAGEVPDSTVG</sequence>
<protein>
    <recommendedName>
        <fullName evidence="3">DUF1269 domain-containing protein</fullName>
    </recommendedName>
</protein>
<name>A0ABR8NCS2_9ACTN</name>
<evidence type="ECO:0000313" key="2">
    <source>
        <dbReference type="Proteomes" id="UP000618818"/>
    </source>
</evidence>
<comment type="caution">
    <text evidence="1">The sequence shown here is derived from an EMBL/GenBank/DDBJ whole genome shotgun (WGS) entry which is preliminary data.</text>
</comment>
<gene>
    <name evidence="1" type="ORF">IEZ26_12305</name>
</gene>
<dbReference type="Proteomes" id="UP000618818">
    <property type="component" value="Unassembled WGS sequence"/>
</dbReference>
<accession>A0ABR8NCS2</accession>
<keyword evidence="2" id="KW-1185">Reference proteome</keyword>
<organism evidence="1 2">
    <name type="scientific">Nocardioides cavernae</name>
    <dbReference type="NCBI Taxonomy" id="1921566"/>
    <lineage>
        <taxon>Bacteria</taxon>
        <taxon>Bacillati</taxon>
        <taxon>Actinomycetota</taxon>
        <taxon>Actinomycetes</taxon>
        <taxon>Propionibacteriales</taxon>
        <taxon>Nocardioidaceae</taxon>
        <taxon>Nocardioides</taxon>
    </lineage>
</organism>
<proteinExistence type="predicted"/>
<dbReference type="EMBL" id="JACXYZ010000001">
    <property type="protein sequence ID" value="MBD3925411.1"/>
    <property type="molecule type" value="Genomic_DNA"/>
</dbReference>
<evidence type="ECO:0000313" key="1">
    <source>
        <dbReference type="EMBL" id="MBD3925411.1"/>
    </source>
</evidence>
<reference evidence="1 2" key="1">
    <citation type="submission" date="2020-09" db="EMBL/GenBank/DDBJ databases">
        <title>novel species in genus Nocardioides.</title>
        <authorList>
            <person name="Zhang G."/>
        </authorList>
    </citation>
    <scope>NUCLEOTIDE SEQUENCE [LARGE SCALE GENOMIC DNA]</scope>
    <source>
        <strain evidence="1 2">KCTC 39551</strain>
    </source>
</reference>